<sequence length="402" mass="44785">MDTLIEYDDDENNGAGIDINSSPGANKNRVSKKDTQYKGFNLNLNLSITPEGTPIKNVTNISGGGGISKSTSGSPSKEDTSGGVDLILPSIERLLSMEIDDQLRLLALTEMNIVDVKDNIRKLQLKLQQQEQDVMKLRKIIQRSLYRELSTAQNALVTRPDLNRVKGTTSTLTSPKSATTTNNNKSKELQSLIWAKLSNTINMVQQFDDKLLSEFENSLKLEAQPQKKPNDNKTSPIQHKNNFQGNSLRSRSRTYSSSKSKKATTTTTRSPLKPFNTQSKSPVKLIPDNSAIDTENYKLSGFDGAEELFESVQNSIWSFVKTNVLSGYEENLLALVLSRLQNDDDIKKPKRDLQLIEGTPNSVKLDTLTKSIDNLLDITGDNGELEDEVTTVDFSMYSNMRR</sequence>
<feature type="compositionally biased region" description="Polar residues" evidence="2">
    <location>
        <begin position="232"/>
        <end position="246"/>
    </location>
</feature>
<evidence type="ECO:0000313" key="4">
    <source>
        <dbReference type="Proteomes" id="UP000790833"/>
    </source>
</evidence>
<evidence type="ECO:0000313" key="3">
    <source>
        <dbReference type="EMBL" id="KAG7195849.1"/>
    </source>
</evidence>
<reference evidence="3" key="1">
    <citation type="submission" date="2021-03" db="EMBL/GenBank/DDBJ databases">
        <authorList>
            <person name="Palmer J.M."/>
        </authorList>
    </citation>
    <scope>NUCLEOTIDE SEQUENCE</scope>
    <source>
        <strain evidence="3">ARV_011</strain>
    </source>
</reference>
<dbReference type="RefSeq" id="XP_043051394.1">
    <property type="nucleotide sequence ID" value="XM_043193006.1"/>
</dbReference>
<feature type="compositionally biased region" description="Acidic residues" evidence="2">
    <location>
        <begin position="1"/>
        <end position="12"/>
    </location>
</feature>
<organism evidence="3 4">
    <name type="scientific">Scheffersomyces spartinae</name>
    <dbReference type="NCBI Taxonomy" id="45513"/>
    <lineage>
        <taxon>Eukaryota</taxon>
        <taxon>Fungi</taxon>
        <taxon>Dikarya</taxon>
        <taxon>Ascomycota</taxon>
        <taxon>Saccharomycotina</taxon>
        <taxon>Pichiomycetes</taxon>
        <taxon>Debaryomycetaceae</taxon>
        <taxon>Scheffersomyces</taxon>
    </lineage>
</organism>
<feature type="compositionally biased region" description="Polar residues" evidence="2">
    <location>
        <begin position="166"/>
        <end position="184"/>
    </location>
</feature>
<comment type="caution">
    <text evidence="3">The sequence shown here is derived from an EMBL/GenBank/DDBJ whole genome shotgun (WGS) entry which is preliminary data.</text>
</comment>
<feature type="region of interest" description="Disordered" evidence="2">
    <location>
        <begin position="59"/>
        <end position="83"/>
    </location>
</feature>
<gene>
    <name evidence="3" type="ORF">KQ657_002234</name>
</gene>
<dbReference type="AlphaFoldDB" id="A0A9P7VDK0"/>
<dbReference type="GeneID" id="66115608"/>
<feature type="coiled-coil region" evidence="1">
    <location>
        <begin position="106"/>
        <end position="140"/>
    </location>
</feature>
<accession>A0A9P7VDK0</accession>
<evidence type="ECO:0000256" key="1">
    <source>
        <dbReference type="SAM" id="Coils"/>
    </source>
</evidence>
<keyword evidence="4" id="KW-1185">Reference proteome</keyword>
<feature type="region of interest" description="Disordered" evidence="2">
    <location>
        <begin position="1"/>
        <end position="31"/>
    </location>
</feature>
<feature type="compositionally biased region" description="Low complexity" evidence="2">
    <location>
        <begin position="247"/>
        <end position="270"/>
    </location>
</feature>
<name>A0A9P7VDK0_9ASCO</name>
<keyword evidence="1" id="KW-0175">Coiled coil</keyword>
<dbReference type="OrthoDB" id="4036304at2759"/>
<protein>
    <submittedName>
        <fullName evidence="3">Uncharacterized protein</fullName>
    </submittedName>
</protein>
<feature type="region of interest" description="Disordered" evidence="2">
    <location>
        <begin position="221"/>
        <end position="286"/>
    </location>
</feature>
<proteinExistence type="predicted"/>
<dbReference type="Proteomes" id="UP000790833">
    <property type="component" value="Unassembled WGS sequence"/>
</dbReference>
<evidence type="ECO:0000256" key="2">
    <source>
        <dbReference type="SAM" id="MobiDB-lite"/>
    </source>
</evidence>
<dbReference type="EMBL" id="JAHMUF010000002">
    <property type="protein sequence ID" value="KAG7195849.1"/>
    <property type="molecule type" value="Genomic_DNA"/>
</dbReference>
<feature type="region of interest" description="Disordered" evidence="2">
    <location>
        <begin position="165"/>
        <end position="184"/>
    </location>
</feature>